<dbReference type="InParanoid" id="D0NT92"/>
<dbReference type="VEuPathDB" id="FungiDB:PITG_15533"/>
<dbReference type="RefSeq" id="XP_002897687.1">
    <property type="nucleotide sequence ID" value="XM_002897641.1"/>
</dbReference>
<dbReference type="GeneID" id="9465453"/>
<organism evidence="1 2">
    <name type="scientific">Phytophthora infestans (strain T30-4)</name>
    <name type="common">Potato late blight agent</name>
    <dbReference type="NCBI Taxonomy" id="403677"/>
    <lineage>
        <taxon>Eukaryota</taxon>
        <taxon>Sar</taxon>
        <taxon>Stramenopiles</taxon>
        <taxon>Oomycota</taxon>
        <taxon>Peronosporomycetes</taxon>
        <taxon>Peronosporales</taxon>
        <taxon>Peronosporaceae</taxon>
        <taxon>Phytophthora</taxon>
    </lineage>
</organism>
<sequence length="130" mass="15136">MSILPLPRSKCDDELYERLKELIKSTVDERLFTTLCTYRGGGSLSDAVTDDRIMSEVQAIVERYFMLCNQLIDEHGLVVCFENQQDQKEKCKPLIESLTPSELKSDLHNRILEKALKLDRDFRRRQTLSL</sequence>
<dbReference type="Proteomes" id="UP000006643">
    <property type="component" value="Unassembled WGS sequence"/>
</dbReference>
<reference evidence="2" key="1">
    <citation type="journal article" date="2009" name="Nature">
        <title>Genome sequence and analysis of the Irish potato famine pathogen Phytophthora infestans.</title>
        <authorList>
            <consortium name="The Broad Institute Genome Sequencing Platform"/>
            <person name="Haas B.J."/>
            <person name="Kamoun S."/>
            <person name="Zody M.C."/>
            <person name="Jiang R.H."/>
            <person name="Handsaker R.E."/>
            <person name="Cano L.M."/>
            <person name="Grabherr M."/>
            <person name="Kodira C.D."/>
            <person name="Raffaele S."/>
            <person name="Torto-Alalibo T."/>
            <person name="Bozkurt T.O."/>
            <person name="Ah-Fong A.M."/>
            <person name="Alvarado L."/>
            <person name="Anderson V.L."/>
            <person name="Armstrong M.R."/>
            <person name="Avrova A."/>
            <person name="Baxter L."/>
            <person name="Beynon J."/>
            <person name="Boevink P.C."/>
            <person name="Bollmann S.R."/>
            <person name="Bos J.I."/>
            <person name="Bulone V."/>
            <person name="Cai G."/>
            <person name="Cakir C."/>
            <person name="Carrington J.C."/>
            <person name="Chawner M."/>
            <person name="Conti L."/>
            <person name="Costanzo S."/>
            <person name="Ewan R."/>
            <person name="Fahlgren N."/>
            <person name="Fischbach M.A."/>
            <person name="Fugelstad J."/>
            <person name="Gilroy E.M."/>
            <person name="Gnerre S."/>
            <person name="Green P.J."/>
            <person name="Grenville-Briggs L.J."/>
            <person name="Griffith J."/>
            <person name="Grunwald N.J."/>
            <person name="Horn K."/>
            <person name="Horner N.R."/>
            <person name="Hu C.H."/>
            <person name="Huitema E."/>
            <person name="Jeong D.H."/>
            <person name="Jones A.M."/>
            <person name="Jones J.D."/>
            <person name="Jones R.W."/>
            <person name="Karlsson E.K."/>
            <person name="Kunjeti S.G."/>
            <person name="Lamour K."/>
            <person name="Liu Z."/>
            <person name="Ma L."/>
            <person name="Maclean D."/>
            <person name="Chibucos M.C."/>
            <person name="McDonald H."/>
            <person name="McWalters J."/>
            <person name="Meijer H.J."/>
            <person name="Morgan W."/>
            <person name="Morris P.F."/>
            <person name="Munro C.A."/>
            <person name="O'Neill K."/>
            <person name="Ospina-Giraldo M."/>
            <person name="Pinzon A."/>
            <person name="Pritchard L."/>
            <person name="Ramsahoye B."/>
            <person name="Ren Q."/>
            <person name="Restrepo S."/>
            <person name="Roy S."/>
            <person name="Sadanandom A."/>
            <person name="Savidor A."/>
            <person name="Schornack S."/>
            <person name="Schwartz D.C."/>
            <person name="Schumann U.D."/>
            <person name="Schwessinger B."/>
            <person name="Seyer L."/>
            <person name="Sharpe T."/>
            <person name="Silvar C."/>
            <person name="Song J."/>
            <person name="Studholme D.J."/>
            <person name="Sykes S."/>
            <person name="Thines M."/>
            <person name="van de Vondervoort P.J."/>
            <person name="Phuntumart V."/>
            <person name="Wawra S."/>
            <person name="Weide R."/>
            <person name="Win J."/>
            <person name="Young C."/>
            <person name="Zhou S."/>
            <person name="Fry W."/>
            <person name="Meyers B.C."/>
            <person name="van West P."/>
            <person name="Ristaino J."/>
            <person name="Govers F."/>
            <person name="Birch P.R."/>
            <person name="Whisson S.C."/>
            <person name="Judelson H.S."/>
            <person name="Nusbaum C."/>
        </authorList>
    </citation>
    <scope>NUCLEOTIDE SEQUENCE [LARGE SCALE GENOMIC DNA]</scope>
    <source>
        <strain evidence="2">T30-4</strain>
    </source>
</reference>
<gene>
    <name evidence="1" type="ORF">PITG_15533</name>
</gene>
<evidence type="ECO:0000313" key="2">
    <source>
        <dbReference type="Proteomes" id="UP000006643"/>
    </source>
</evidence>
<keyword evidence="2" id="KW-1185">Reference proteome</keyword>
<name>D0NT92_PHYIT</name>
<dbReference type="AlphaFoldDB" id="D0NT92"/>
<protein>
    <submittedName>
        <fullName evidence="1">Uncharacterized protein</fullName>
    </submittedName>
</protein>
<dbReference type="KEGG" id="pif:PITG_15533"/>
<dbReference type="HOGENOM" id="CLU_1942207_0_0_1"/>
<proteinExistence type="predicted"/>
<evidence type="ECO:0000313" key="1">
    <source>
        <dbReference type="EMBL" id="EEY64760.1"/>
    </source>
</evidence>
<accession>D0NT92</accession>
<dbReference type="EMBL" id="DS028159">
    <property type="protein sequence ID" value="EEY64760.1"/>
    <property type="molecule type" value="Genomic_DNA"/>
</dbReference>